<reference evidence="3 4" key="1">
    <citation type="submission" date="2020-02" db="EMBL/GenBank/DDBJ databases">
        <title>Genome sequence of the type strain CGMCC 1.15528 of Mesorhizobium zhangyense.</title>
        <authorList>
            <person name="Gao J."/>
            <person name="Sun J."/>
        </authorList>
    </citation>
    <scope>NUCLEOTIDE SEQUENCE [LARGE SCALE GENOMIC DNA]</scope>
    <source>
        <strain evidence="3 4">CGMCC 1.15528</strain>
    </source>
</reference>
<gene>
    <name evidence="3" type="ORF">G6N74_18825</name>
</gene>
<dbReference type="InterPro" id="IPR052558">
    <property type="entry name" value="Siderophore_Hydrolase_D"/>
</dbReference>
<dbReference type="Proteomes" id="UP000481252">
    <property type="component" value="Unassembled WGS sequence"/>
</dbReference>
<proteinExistence type="inferred from homology"/>
<name>A0A7C9VE65_9HYPH</name>
<dbReference type="InterPro" id="IPR029058">
    <property type="entry name" value="AB_hydrolase_fold"/>
</dbReference>
<dbReference type="InterPro" id="IPR000801">
    <property type="entry name" value="Esterase-like"/>
</dbReference>
<evidence type="ECO:0000256" key="1">
    <source>
        <dbReference type="ARBA" id="ARBA00005622"/>
    </source>
</evidence>
<evidence type="ECO:0000256" key="2">
    <source>
        <dbReference type="ARBA" id="ARBA00022801"/>
    </source>
</evidence>
<dbReference type="SUPFAM" id="SSF53474">
    <property type="entry name" value="alpha/beta-Hydrolases"/>
    <property type="match status" value="1"/>
</dbReference>
<keyword evidence="4" id="KW-1185">Reference proteome</keyword>
<dbReference type="RefSeq" id="WP_165119496.1">
    <property type="nucleotide sequence ID" value="NZ_JAAKZG010000008.1"/>
</dbReference>
<sequence length="282" mass="30802">MNIAASSAQATGSSVGITVPATEQFTLTASANGRRYRIFVAHPRDAAPAEGYPVIYLLDGNATFLIGAEAVRLQTRKPKGFEPAALVAIGYETDEPFDVVRRYFDYTTPSSPSALPPRKVDEPWPKLGGADAFLDFIERDLKPEIERRLPINRKRQTLFGHSLGGFFTLHTLFTRSHLFSTYIAGSPSIWWNNSELLDRARDFVASSPDLGGKKLLIGIGADELDDMVADSRKMAALLAPLAANGLTFKHAEFAGEEHMTVLPALVSRTIGFSLLHREGAGR</sequence>
<organism evidence="3 4">
    <name type="scientific">Mesorhizobium zhangyense</name>
    <dbReference type="NCBI Taxonomy" id="1776730"/>
    <lineage>
        <taxon>Bacteria</taxon>
        <taxon>Pseudomonadati</taxon>
        <taxon>Pseudomonadota</taxon>
        <taxon>Alphaproteobacteria</taxon>
        <taxon>Hyphomicrobiales</taxon>
        <taxon>Phyllobacteriaceae</taxon>
        <taxon>Mesorhizobium</taxon>
    </lineage>
</organism>
<evidence type="ECO:0000313" key="3">
    <source>
        <dbReference type="EMBL" id="NGN43129.1"/>
    </source>
</evidence>
<dbReference type="Pfam" id="PF00756">
    <property type="entry name" value="Esterase"/>
    <property type="match status" value="1"/>
</dbReference>
<dbReference type="EMBL" id="JAAKZG010000008">
    <property type="protein sequence ID" value="NGN43129.1"/>
    <property type="molecule type" value="Genomic_DNA"/>
</dbReference>
<evidence type="ECO:0000313" key="4">
    <source>
        <dbReference type="Proteomes" id="UP000481252"/>
    </source>
</evidence>
<dbReference type="AlphaFoldDB" id="A0A7C9VE65"/>
<protein>
    <submittedName>
        <fullName evidence="3">Alpha/beta hydrolase</fullName>
    </submittedName>
</protein>
<accession>A0A7C9VE65</accession>
<dbReference type="PANTHER" id="PTHR40841:SF2">
    <property type="entry name" value="SIDEROPHORE-DEGRADING ESTERASE (EUROFUNG)"/>
    <property type="match status" value="1"/>
</dbReference>
<dbReference type="PANTHER" id="PTHR40841">
    <property type="entry name" value="SIDEROPHORE TRIACETYLFUSARININE C ESTERASE"/>
    <property type="match status" value="1"/>
</dbReference>
<comment type="caution">
    <text evidence="3">The sequence shown here is derived from an EMBL/GenBank/DDBJ whole genome shotgun (WGS) entry which is preliminary data.</text>
</comment>
<comment type="similarity">
    <text evidence="1">Belongs to the esterase D family.</text>
</comment>
<dbReference type="Gene3D" id="3.40.50.1820">
    <property type="entry name" value="alpha/beta hydrolase"/>
    <property type="match status" value="1"/>
</dbReference>
<keyword evidence="2 3" id="KW-0378">Hydrolase</keyword>
<dbReference type="GO" id="GO:0016788">
    <property type="term" value="F:hydrolase activity, acting on ester bonds"/>
    <property type="evidence" value="ECO:0007669"/>
    <property type="project" value="TreeGrafter"/>
</dbReference>